<dbReference type="NCBIfam" id="TIGR00654">
    <property type="entry name" value="PhzF_family"/>
    <property type="match status" value="1"/>
</dbReference>
<dbReference type="SUPFAM" id="SSF54506">
    <property type="entry name" value="Diaminopimelate epimerase-like"/>
    <property type="match status" value="1"/>
</dbReference>
<dbReference type="EMBL" id="CAJPIZ010009070">
    <property type="protein sequence ID" value="CAG2111591.1"/>
    <property type="molecule type" value="Genomic_DNA"/>
</dbReference>
<dbReference type="PIRSF" id="PIRSF016184">
    <property type="entry name" value="PhzC_PhzF"/>
    <property type="match status" value="1"/>
</dbReference>
<dbReference type="Proteomes" id="UP000759131">
    <property type="component" value="Unassembled WGS sequence"/>
</dbReference>
<organism evidence="3">
    <name type="scientific">Medioppia subpectinata</name>
    <dbReference type="NCBI Taxonomy" id="1979941"/>
    <lineage>
        <taxon>Eukaryota</taxon>
        <taxon>Metazoa</taxon>
        <taxon>Ecdysozoa</taxon>
        <taxon>Arthropoda</taxon>
        <taxon>Chelicerata</taxon>
        <taxon>Arachnida</taxon>
        <taxon>Acari</taxon>
        <taxon>Acariformes</taxon>
        <taxon>Sarcoptiformes</taxon>
        <taxon>Oribatida</taxon>
        <taxon>Brachypylina</taxon>
        <taxon>Oppioidea</taxon>
        <taxon>Oppiidae</taxon>
        <taxon>Medioppia</taxon>
    </lineage>
</organism>
<proteinExistence type="inferred from homology"/>
<reference evidence="3" key="1">
    <citation type="submission" date="2020-11" db="EMBL/GenBank/DDBJ databases">
        <authorList>
            <person name="Tran Van P."/>
        </authorList>
    </citation>
    <scope>NUCLEOTIDE SEQUENCE</scope>
</reference>
<dbReference type="PANTHER" id="PTHR13774:SF17">
    <property type="entry name" value="PHENAZINE BIOSYNTHESIS-LIKE DOMAIN-CONTAINING PROTEIN"/>
    <property type="match status" value="1"/>
</dbReference>
<evidence type="ECO:0000256" key="2">
    <source>
        <dbReference type="ARBA" id="ARBA00023235"/>
    </source>
</evidence>
<dbReference type="PANTHER" id="PTHR13774">
    <property type="entry name" value="PHENAZINE BIOSYNTHESIS PROTEIN"/>
    <property type="match status" value="1"/>
</dbReference>
<keyword evidence="2" id="KW-0413">Isomerase</keyword>
<dbReference type="Pfam" id="PF02567">
    <property type="entry name" value="PhzC-PhzF"/>
    <property type="match status" value="1"/>
</dbReference>
<evidence type="ECO:0000256" key="1">
    <source>
        <dbReference type="ARBA" id="ARBA00008270"/>
    </source>
</evidence>
<protein>
    <submittedName>
        <fullName evidence="3">Uncharacterized protein</fullName>
    </submittedName>
</protein>
<evidence type="ECO:0000313" key="4">
    <source>
        <dbReference type="Proteomes" id="UP000759131"/>
    </source>
</evidence>
<gene>
    <name evidence="3" type="ORF">OSB1V03_LOCUS11570</name>
</gene>
<dbReference type="OrthoDB" id="75169at2759"/>
<evidence type="ECO:0000313" key="3">
    <source>
        <dbReference type="EMBL" id="CAD7631161.1"/>
    </source>
</evidence>
<dbReference type="EMBL" id="OC863645">
    <property type="protein sequence ID" value="CAD7631161.1"/>
    <property type="molecule type" value="Genomic_DNA"/>
</dbReference>
<dbReference type="Gene3D" id="3.10.310.10">
    <property type="entry name" value="Diaminopimelate Epimerase, Chain A, domain 1"/>
    <property type="match status" value="2"/>
</dbReference>
<dbReference type="InterPro" id="IPR003719">
    <property type="entry name" value="Phenazine_PhzF-like"/>
</dbReference>
<dbReference type="AlphaFoldDB" id="A0A7R9KXS3"/>
<sequence>MVYNDISDETKLKIAKELNQPMVAFVSKGEDNESVYNIRYFTTGQEIPLCGHATVGTTYALYANQTTAGRIKQFNFTTKSGRKLTANVSDDSLVTLSMPSILSTRVHLNDRWTQTLIKTLGKDVDESVVHEVCKSSDFAIIVFKDSAKNRLLELKPDFDAMNKLERNGIKNGIVVTQRADYRSTGFHFYSRVFLPWVGLNEDLVCGHAHTQLTPYWTQRLAITGQTLVGKQCSRRPGIVRCRINGDSVDISGNAVYTLAHKKARMRHECDL</sequence>
<accession>A0A7R9KXS3</accession>
<dbReference type="GO" id="GO:0016853">
    <property type="term" value="F:isomerase activity"/>
    <property type="evidence" value="ECO:0007669"/>
    <property type="project" value="UniProtKB-KW"/>
</dbReference>
<name>A0A7R9KXS3_9ACAR</name>
<dbReference type="GO" id="GO:0005737">
    <property type="term" value="C:cytoplasm"/>
    <property type="evidence" value="ECO:0007669"/>
    <property type="project" value="TreeGrafter"/>
</dbReference>
<comment type="similarity">
    <text evidence="1">Belongs to the PhzF family.</text>
</comment>
<keyword evidence="4" id="KW-1185">Reference proteome</keyword>